<accession>Q23PP9</accession>
<dbReference type="RefSeq" id="XP_001018881.1">
    <property type="nucleotide sequence ID" value="XM_001018881.1"/>
</dbReference>
<dbReference type="GeneID" id="7846712"/>
<organism evidence="2 3">
    <name type="scientific">Tetrahymena thermophila (strain SB210)</name>
    <dbReference type="NCBI Taxonomy" id="312017"/>
    <lineage>
        <taxon>Eukaryota</taxon>
        <taxon>Sar</taxon>
        <taxon>Alveolata</taxon>
        <taxon>Ciliophora</taxon>
        <taxon>Intramacronucleata</taxon>
        <taxon>Oligohymenophorea</taxon>
        <taxon>Hymenostomatida</taxon>
        <taxon>Tetrahymenina</taxon>
        <taxon>Tetrahymenidae</taxon>
        <taxon>Tetrahymena</taxon>
    </lineage>
</organism>
<dbReference type="SUPFAM" id="SSF53474">
    <property type="entry name" value="alpha/beta-Hydrolases"/>
    <property type="match status" value="1"/>
</dbReference>
<dbReference type="eggNOG" id="KOG4287">
    <property type="taxonomic scope" value="Eukaryota"/>
</dbReference>
<dbReference type="InParanoid" id="Q23PP9"/>
<reference evidence="3" key="1">
    <citation type="journal article" date="2006" name="PLoS Biol.">
        <title>Macronuclear genome sequence of the ciliate Tetrahymena thermophila, a model eukaryote.</title>
        <authorList>
            <person name="Eisen J.A."/>
            <person name="Coyne R.S."/>
            <person name="Wu M."/>
            <person name="Wu D."/>
            <person name="Thiagarajan M."/>
            <person name="Wortman J.R."/>
            <person name="Badger J.H."/>
            <person name="Ren Q."/>
            <person name="Amedeo P."/>
            <person name="Jones K.M."/>
            <person name="Tallon L.J."/>
            <person name="Delcher A.L."/>
            <person name="Salzberg S.L."/>
            <person name="Silva J.C."/>
            <person name="Haas B.J."/>
            <person name="Majoros W.H."/>
            <person name="Farzad M."/>
            <person name="Carlton J.M."/>
            <person name="Smith R.K. Jr."/>
            <person name="Garg J."/>
            <person name="Pearlman R.E."/>
            <person name="Karrer K.M."/>
            <person name="Sun L."/>
            <person name="Manning G."/>
            <person name="Elde N.C."/>
            <person name="Turkewitz A.P."/>
            <person name="Asai D.J."/>
            <person name="Wilkes D.E."/>
            <person name="Wang Y."/>
            <person name="Cai H."/>
            <person name="Collins K."/>
            <person name="Stewart B.A."/>
            <person name="Lee S.R."/>
            <person name="Wilamowska K."/>
            <person name="Weinberg Z."/>
            <person name="Ruzzo W.L."/>
            <person name="Wloga D."/>
            <person name="Gaertig J."/>
            <person name="Frankel J."/>
            <person name="Tsao C.-C."/>
            <person name="Gorovsky M.A."/>
            <person name="Keeling P.J."/>
            <person name="Waller R.F."/>
            <person name="Patron N.J."/>
            <person name="Cherry J.M."/>
            <person name="Stover N.A."/>
            <person name="Krieger C.J."/>
            <person name="del Toro C."/>
            <person name="Ryder H.F."/>
            <person name="Williamson S.C."/>
            <person name="Barbeau R.A."/>
            <person name="Hamilton E.P."/>
            <person name="Orias E."/>
        </authorList>
    </citation>
    <scope>NUCLEOTIDE SEQUENCE [LARGE SCALE GENOMIC DNA]</scope>
    <source>
        <strain evidence="3">SB210</strain>
    </source>
</reference>
<evidence type="ECO:0000313" key="3">
    <source>
        <dbReference type="Proteomes" id="UP000009168"/>
    </source>
</evidence>
<feature type="signal peptide" evidence="1">
    <location>
        <begin position="1"/>
        <end position="19"/>
    </location>
</feature>
<feature type="chain" id="PRO_5004202010" evidence="1">
    <location>
        <begin position="20"/>
        <end position="408"/>
    </location>
</feature>
<dbReference type="InterPro" id="IPR004963">
    <property type="entry name" value="PAE/NOTUM"/>
</dbReference>
<dbReference type="PROSITE" id="PS51257">
    <property type="entry name" value="PROKAR_LIPOPROTEIN"/>
    <property type="match status" value="1"/>
</dbReference>
<dbReference type="GO" id="GO:0016787">
    <property type="term" value="F:hydrolase activity"/>
    <property type="evidence" value="ECO:0007669"/>
    <property type="project" value="InterPro"/>
</dbReference>
<dbReference type="PANTHER" id="PTHR21562:SF67">
    <property type="entry name" value="PECTIN ACETYLESTERASE"/>
    <property type="match status" value="1"/>
</dbReference>
<evidence type="ECO:0000256" key="1">
    <source>
        <dbReference type="SAM" id="SignalP"/>
    </source>
</evidence>
<dbReference type="AlphaFoldDB" id="Q23PP9"/>
<gene>
    <name evidence="2" type="ORF">TTHERM_00463840</name>
</gene>
<dbReference type="ESTHER" id="tetts-q23pp9">
    <property type="family name" value="Pectinacetylesterase-Notum"/>
</dbReference>
<dbReference type="Proteomes" id="UP000009168">
    <property type="component" value="Unassembled WGS sequence"/>
</dbReference>
<dbReference type="OMA" id="LSPGMCF"/>
<dbReference type="EMBL" id="GG662650">
    <property type="protein sequence ID" value="EAR98636.1"/>
    <property type="molecule type" value="Genomic_DNA"/>
</dbReference>
<protein>
    <submittedName>
        <fullName evidence="2">Pectinacetylesterase family protein</fullName>
    </submittedName>
</protein>
<dbReference type="KEGG" id="tet:TTHERM_00463840"/>
<dbReference type="InterPro" id="IPR029058">
    <property type="entry name" value="AB_hydrolase_fold"/>
</dbReference>
<proteinExistence type="predicted"/>
<dbReference type="HOGENOM" id="CLU_031008_3_1_1"/>
<dbReference type="PANTHER" id="PTHR21562">
    <property type="entry name" value="NOTUM-RELATED"/>
    <property type="match status" value="1"/>
</dbReference>
<dbReference type="OrthoDB" id="2015280at2759"/>
<dbReference type="Pfam" id="PF03283">
    <property type="entry name" value="PAE"/>
    <property type="match status" value="1"/>
</dbReference>
<name>Q23PP9_TETTS</name>
<keyword evidence="1" id="KW-0732">Signal</keyword>
<keyword evidence="3" id="KW-1185">Reference proteome</keyword>
<evidence type="ECO:0000313" key="2">
    <source>
        <dbReference type="EMBL" id="EAR98636.1"/>
    </source>
</evidence>
<sequence length="408" mass="46494">MKALMFYIFLFYLIALASCQQDGKGNLVLINDAKSAKCLDGSPIGFYFFQGFGEGQDKFLIYLQGGGLCQGETNEELLEQCYQRSKTTLGSSKKWAKTAQNSGNLSNNQQSNPAFYNWNKIYVQYCDGYLYQGSASIPYKNTTLHFKGYDNMVEIFNYLIQNYSIQSSKMIVLSGGSAGGLGAFYWNQYLRKIINSNVIIIAAPDSGFFVDIPGNDNSQKYKQIDLLTNGNRSILQPEGCPYLQQNDLVYKCSQPQYIIDQMPVPVFIINSLYDSYTLKYILQINCITPTYGLQNCSNQDIQKVELLRNLTFTQLQEIQTKKPNWGIWAISCLYHVFSESITTYSGPKYEVPMNSDFTVSHVLNQFIQQQLSGQSQNNFYIDQVVYPNNQNCNGLSSFYNKYIYNQQI</sequence>